<sequence>MIDTCSSVSMVSDRVVQALSKEDSGIPLIGLLNASSQPVTVKGEITLQVSVGKLTHPFKFMVVENLVVGAILGMDFLLKSDANVDLKKHCISSPCIGSVNFKQPTLQRISKNNSCYVQS</sequence>
<organism evidence="1 3">
    <name type="scientific">Trichuris suis</name>
    <name type="common">pig whipworm</name>
    <dbReference type="NCBI Taxonomy" id="68888"/>
    <lineage>
        <taxon>Eukaryota</taxon>
        <taxon>Metazoa</taxon>
        <taxon>Ecdysozoa</taxon>
        <taxon>Nematoda</taxon>
        <taxon>Enoplea</taxon>
        <taxon>Dorylaimia</taxon>
        <taxon>Trichinellida</taxon>
        <taxon>Trichuridae</taxon>
        <taxon>Trichuris</taxon>
    </lineage>
</organism>
<protein>
    <recommendedName>
        <fullName evidence="4">Aspartic peptidase DDI1-type domain-containing protein</fullName>
    </recommendedName>
</protein>
<dbReference type="Proteomes" id="UP000030758">
    <property type="component" value="Unassembled WGS sequence"/>
</dbReference>
<gene>
    <name evidence="1" type="ORF">M513_07865</name>
    <name evidence="2" type="ORF">M514_07865</name>
</gene>
<reference evidence="1 3" key="1">
    <citation type="journal article" date="2014" name="Nat. Genet.">
        <title>Genome and transcriptome of the porcine whipworm Trichuris suis.</title>
        <authorList>
            <person name="Jex A.R."/>
            <person name="Nejsum P."/>
            <person name="Schwarz E.M."/>
            <person name="Hu L."/>
            <person name="Young N.D."/>
            <person name="Hall R.S."/>
            <person name="Korhonen P.K."/>
            <person name="Liao S."/>
            <person name="Thamsborg S."/>
            <person name="Xia J."/>
            <person name="Xu P."/>
            <person name="Wang S."/>
            <person name="Scheerlinck J.P."/>
            <person name="Hofmann A."/>
            <person name="Sternberg P.W."/>
            <person name="Wang J."/>
            <person name="Gasser R.B."/>
        </authorList>
    </citation>
    <scope>NUCLEOTIDE SEQUENCE [LARGE SCALE GENOMIC DNA]</scope>
    <source>
        <strain evidence="2">DCEP-RM93F</strain>
        <strain evidence="1">DCEP-RM93M</strain>
    </source>
</reference>
<evidence type="ECO:0000313" key="3">
    <source>
        <dbReference type="Proteomes" id="UP000030764"/>
    </source>
</evidence>
<dbReference type="Proteomes" id="UP000030764">
    <property type="component" value="Unassembled WGS sequence"/>
</dbReference>
<accession>A0A085M219</accession>
<dbReference type="Gene3D" id="2.40.70.10">
    <property type="entry name" value="Acid Proteases"/>
    <property type="match status" value="1"/>
</dbReference>
<dbReference type="EMBL" id="KL363241">
    <property type="protein sequence ID" value="KFD51265.1"/>
    <property type="molecule type" value="Genomic_DNA"/>
</dbReference>
<evidence type="ECO:0000313" key="1">
    <source>
        <dbReference type="EMBL" id="KFD51265.1"/>
    </source>
</evidence>
<dbReference type="AlphaFoldDB" id="A0A085M219"/>
<dbReference type="CDD" id="cd00303">
    <property type="entry name" value="retropepsin_like"/>
    <property type="match status" value="1"/>
</dbReference>
<evidence type="ECO:0008006" key="4">
    <source>
        <dbReference type="Google" id="ProtNLM"/>
    </source>
</evidence>
<proteinExistence type="predicted"/>
<dbReference type="EMBL" id="KL367564">
    <property type="protein sequence ID" value="KFD63877.1"/>
    <property type="molecule type" value="Genomic_DNA"/>
</dbReference>
<name>A0A085M219_9BILA</name>
<keyword evidence="3" id="KW-1185">Reference proteome</keyword>
<dbReference type="InterPro" id="IPR021109">
    <property type="entry name" value="Peptidase_aspartic_dom_sf"/>
</dbReference>
<evidence type="ECO:0000313" key="2">
    <source>
        <dbReference type="EMBL" id="KFD63877.1"/>
    </source>
</evidence>